<dbReference type="AlphaFoldDB" id="A0A6A7K3X4"/>
<evidence type="ECO:0000313" key="1">
    <source>
        <dbReference type="EMBL" id="MPW15004.1"/>
    </source>
</evidence>
<comment type="caution">
    <text evidence="1">The sequence shown here is derived from an EMBL/GenBank/DDBJ whole genome shotgun (WGS) entry which is preliminary data.</text>
</comment>
<dbReference type="Pfam" id="PF14253">
    <property type="entry name" value="AbiH"/>
    <property type="match status" value="1"/>
</dbReference>
<evidence type="ECO:0008006" key="3">
    <source>
        <dbReference type="Google" id="ProtNLM"/>
    </source>
</evidence>
<reference evidence="1 2" key="1">
    <citation type="submission" date="2019-10" db="EMBL/GenBank/DDBJ databases">
        <title>Draft genome sequences of Lactobacillus strains.</title>
        <authorList>
            <person name="Cho G.-S."/>
            <person name="Fagbemigun O."/>
            <person name="Brinks E."/>
            <person name="Franz C.M.A.P."/>
        </authorList>
    </citation>
    <scope>NUCLEOTIDE SEQUENCE [LARGE SCALE GENOMIC DNA]</scope>
    <source>
        <strain evidence="1 2">313</strain>
    </source>
</reference>
<dbReference type="RefSeq" id="WP_152724467.1">
    <property type="nucleotide sequence ID" value="NZ_WHOE01000113.1"/>
</dbReference>
<gene>
    <name evidence="1" type="ORF">GDZ32_09400</name>
</gene>
<sequence length="492" mass="57476">MVSPIQSNDKNISKQLIVIGNGFDLQCHMKTRYQDFFNYRFGALLQREINKYQKVPFDSRNDFFHKLANEFMLYFSNTVGPERIFSYVSFDNYDPSSEIKKEKLQIVAKTKSFMEDYSQQLKNKITNNIKDEKKQKEFLTKLNAISPTNYSKWDTIFLLANCFLSEDSIVQWNDVENIIFNVVSIILLDEKKVALNDLKFKTGSAKRYFIFGVKNCFKDDSKIVAISMLNELEKFEENFANYIETIKGENLGDYFKKSFELLNALMHIQKQNILDVLSFNYSLDKSFLDTFRKDFDNKYDNIKNLLVNSWSNIHGIAAYKNDAAKGWILSQSIKTVGKDIHLPAPIFGIDNHDILNPDKNGNMDFNDPRSIFTKSFRLLDNHVNNIRTNTFQDDVDVITFFGHSLNQADYSYFESIFDQYDIFHSKVKLEFYYYPGNDNNKTTAKDNERITMKNVVRLLTSYGTTLKNEHGENIVNKLVLEQRLSILPTPEY</sequence>
<dbReference type="InterPro" id="IPR025935">
    <property type="entry name" value="AbiH"/>
</dbReference>
<dbReference type="EMBL" id="WHOE01000113">
    <property type="protein sequence ID" value="MPW15004.1"/>
    <property type="molecule type" value="Genomic_DNA"/>
</dbReference>
<name>A0A6A7K3X4_LACHE</name>
<protein>
    <recommendedName>
        <fullName evidence="3">Bacteriophage abortive infection AbiH</fullName>
    </recommendedName>
</protein>
<accession>A0A6A7K3X4</accession>
<dbReference type="Proteomes" id="UP000430466">
    <property type="component" value="Unassembled WGS sequence"/>
</dbReference>
<evidence type="ECO:0000313" key="2">
    <source>
        <dbReference type="Proteomes" id="UP000430466"/>
    </source>
</evidence>
<proteinExistence type="predicted"/>
<organism evidence="1 2">
    <name type="scientific">Lactobacillus helveticus</name>
    <name type="common">Lactobacillus suntoryeus</name>
    <dbReference type="NCBI Taxonomy" id="1587"/>
    <lineage>
        <taxon>Bacteria</taxon>
        <taxon>Bacillati</taxon>
        <taxon>Bacillota</taxon>
        <taxon>Bacilli</taxon>
        <taxon>Lactobacillales</taxon>
        <taxon>Lactobacillaceae</taxon>
        <taxon>Lactobacillus</taxon>
    </lineage>
</organism>